<dbReference type="OrthoDB" id="73001at2"/>
<evidence type="ECO:0000313" key="2">
    <source>
        <dbReference type="Proteomes" id="UP000256913"/>
    </source>
</evidence>
<evidence type="ECO:0000313" key="1">
    <source>
        <dbReference type="EMBL" id="REF95880.1"/>
    </source>
</evidence>
<gene>
    <name evidence="1" type="ORF">DFJ67_1843</name>
</gene>
<dbReference type="AlphaFoldDB" id="A0A3D9ZQF8"/>
<keyword evidence="2" id="KW-1185">Reference proteome</keyword>
<dbReference type="EMBL" id="QUMQ01000001">
    <property type="protein sequence ID" value="REF95880.1"/>
    <property type="molecule type" value="Genomic_DNA"/>
</dbReference>
<name>A0A3D9ZQF8_9ACTN</name>
<comment type="caution">
    <text evidence="1">The sequence shown here is derived from an EMBL/GenBank/DDBJ whole genome shotgun (WGS) entry which is preliminary data.</text>
</comment>
<dbReference type="RefSeq" id="WP_116067492.1">
    <property type="nucleotide sequence ID" value="NZ_BONB01000038.1"/>
</dbReference>
<dbReference type="Proteomes" id="UP000256913">
    <property type="component" value="Unassembled WGS sequence"/>
</dbReference>
<protein>
    <recommendedName>
        <fullName evidence="3">HicA-like toxin of HicAB toxin-antitoxin system</fullName>
    </recommendedName>
</protein>
<accession>A0A3D9ZQF8</accession>
<organism evidence="1 2">
    <name type="scientific">Asanoa ferruginea</name>
    <dbReference type="NCBI Taxonomy" id="53367"/>
    <lineage>
        <taxon>Bacteria</taxon>
        <taxon>Bacillati</taxon>
        <taxon>Actinomycetota</taxon>
        <taxon>Actinomycetes</taxon>
        <taxon>Micromonosporales</taxon>
        <taxon>Micromonosporaceae</taxon>
        <taxon>Asanoa</taxon>
    </lineage>
</organism>
<evidence type="ECO:0008006" key="3">
    <source>
        <dbReference type="Google" id="ProtNLM"/>
    </source>
</evidence>
<sequence length="96" mass="10685">MTSAEHLNNHHRNTLRQILQHPTSHNIEWRSVLSLLETVGTVDRRHDGKLAVTVGSQTQVFDHFETKDLDARTVSELRGMLSKAGFGTGTATGHEV</sequence>
<proteinExistence type="predicted"/>
<reference evidence="1 2" key="1">
    <citation type="submission" date="2018-08" db="EMBL/GenBank/DDBJ databases">
        <title>Sequencing the genomes of 1000 actinobacteria strains.</title>
        <authorList>
            <person name="Klenk H.-P."/>
        </authorList>
    </citation>
    <scope>NUCLEOTIDE SEQUENCE [LARGE SCALE GENOMIC DNA]</scope>
    <source>
        <strain evidence="1 2">DSM 44099</strain>
    </source>
</reference>